<gene>
    <name evidence="8 10" type="primary">dapF</name>
    <name evidence="10" type="ORF">ACFODU_08745</name>
</gene>
<dbReference type="PROSITE" id="PS01326">
    <property type="entry name" value="DAP_EPIMERASE"/>
    <property type="match status" value="1"/>
</dbReference>
<feature type="binding site" evidence="8">
    <location>
        <position position="183"/>
    </location>
    <ligand>
        <name>substrate</name>
    </ligand>
</feature>
<dbReference type="Pfam" id="PF01678">
    <property type="entry name" value="DAP_epimerase"/>
    <property type="match status" value="2"/>
</dbReference>
<feature type="binding site" evidence="8">
    <location>
        <begin position="211"/>
        <end position="212"/>
    </location>
    <ligand>
        <name>substrate</name>
    </ligand>
</feature>
<evidence type="ECO:0000256" key="1">
    <source>
        <dbReference type="ARBA" id="ARBA00005196"/>
    </source>
</evidence>
<name>A0ABV7E550_9SPHN</name>
<dbReference type="PANTHER" id="PTHR31689:SF0">
    <property type="entry name" value="DIAMINOPIMELATE EPIMERASE"/>
    <property type="match status" value="1"/>
</dbReference>
<dbReference type="EMBL" id="JBHRST010000010">
    <property type="protein sequence ID" value="MFC3097884.1"/>
    <property type="molecule type" value="Genomic_DNA"/>
</dbReference>
<reference evidence="11" key="1">
    <citation type="journal article" date="2019" name="Int. J. Syst. Evol. Microbiol.">
        <title>The Global Catalogue of Microorganisms (GCM) 10K type strain sequencing project: providing services to taxonomists for standard genome sequencing and annotation.</title>
        <authorList>
            <consortium name="The Broad Institute Genomics Platform"/>
            <consortium name="The Broad Institute Genome Sequencing Center for Infectious Disease"/>
            <person name="Wu L."/>
            <person name="Ma J."/>
        </authorList>
    </citation>
    <scope>NUCLEOTIDE SEQUENCE [LARGE SCALE GENOMIC DNA]</scope>
    <source>
        <strain evidence="11">KCTC 52607</strain>
    </source>
</reference>
<feature type="binding site" evidence="8">
    <location>
        <begin position="201"/>
        <end position="202"/>
    </location>
    <ligand>
        <name>substrate</name>
    </ligand>
</feature>
<dbReference type="PANTHER" id="PTHR31689">
    <property type="entry name" value="DIAMINOPIMELATE EPIMERASE, CHLOROPLASTIC"/>
    <property type="match status" value="1"/>
</dbReference>
<keyword evidence="5 8" id="KW-0457">Lysine biosynthesis</keyword>
<dbReference type="SUPFAM" id="SSF54506">
    <property type="entry name" value="Diaminopimelate epimerase-like"/>
    <property type="match status" value="2"/>
</dbReference>
<comment type="similarity">
    <text evidence="2 8">Belongs to the diaminopimelate epimerase family.</text>
</comment>
<feature type="active site" description="Proton donor" evidence="8">
    <location>
        <position position="75"/>
    </location>
</feature>
<comment type="pathway">
    <text evidence="1 8">Amino-acid biosynthesis; L-lysine biosynthesis via DAP pathway; DL-2,6-diaminopimelate from LL-2,6-diaminopimelate: step 1/1.</text>
</comment>
<organism evidence="10 11">
    <name type="scientific">Alteraurantiacibacter palmitatis</name>
    <dbReference type="NCBI Taxonomy" id="2054628"/>
    <lineage>
        <taxon>Bacteria</taxon>
        <taxon>Pseudomonadati</taxon>
        <taxon>Pseudomonadota</taxon>
        <taxon>Alphaproteobacteria</taxon>
        <taxon>Sphingomonadales</taxon>
        <taxon>Erythrobacteraceae</taxon>
        <taxon>Alteraurantiacibacter</taxon>
    </lineage>
</organism>
<feature type="active site" description="Proton acceptor" evidence="8">
    <location>
        <position position="210"/>
    </location>
</feature>
<comment type="function">
    <text evidence="8">Catalyzes the stereoinversion of LL-2,6-diaminopimelate (L,L-DAP) to meso-diaminopimelate (meso-DAP), a precursor of L-lysine and an essential component of the bacterial peptidoglycan.</text>
</comment>
<evidence type="ECO:0000256" key="4">
    <source>
        <dbReference type="ARBA" id="ARBA00022605"/>
    </source>
</evidence>
<dbReference type="Proteomes" id="UP001595456">
    <property type="component" value="Unassembled WGS sequence"/>
</dbReference>
<evidence type="ECO:0000256" key="5">
    <source>
        <dbReference type="ARBA" id="ARBA00023154"/>
    </source>
</evidence>
<accession>A0ABV7E550</accession>
<evidence type="ECO:0000313" key="11">
    <source>
        <dbReference type="Proteomes" id="UP001595456"/>
    </source>
</evidence>
<dbReference type="RefSeq" id="WP_336926760.1">
    <property type="nucleotide sequence ID" value="NZ_JBANRO010000009.1"/>
</dbReference>
<dbReference type="InterPro" id="IPR001653">
    <property type="entry name" value="DAP_epimerase_DapF"/>
</dbReference>
<feature type="site" description="Could be important to modulate the pK values of the two catalytic cysteine residues" evidence="8">
    <location>
        <position position="201"/>
    </location>
</feature>
<dbReference type="GO" id="GO:0008837">
    <property type="term" value="F:diaminopimelate epimerase activity"/>
    <property type="evidence" value="ECO:0007669"/>
    <property type="project" value="UniProtKB-EC"/>
</dbReference>
<feature type="binding site" evidence="8">
    <location>
        <position position="13"/>
    </location>
    <ligand>
        <name>substrate</name>
    </ligand>
</feature>
<evidence type="ECO:0000256" key="2">
    <source>
        <dbReference type="ARBA" id="ARBA00010219"/>
    </source>
</evidence>
<evidence type="ECO:0000256" key="6">
    <source>
        <dbReference type="ARBA" id="ARBA00023235"/>
    </source>
</evidence>
<keyword evidence="11" id="KW-1185">Reference proteome</keyword>
<keyword evidence="8" id="KW-0963">Cytoplasm</keyword>
<feature type="binding site" evidence="8">
    <location>
        <position position="48"/>
    </location>
    <ligand>
        <name>substrate</name>
    </ligand>
</feature>
<keyword evidence="6 8" id="KW-0413">Isomerase</keyword>
<dbReference type="Gene3D" id="3.10.310.10">
    <property type="entry name" value="Diaminopimelate Epimerase, Chain A, domain 1"/>
    <property type="match status" value="2"/>
</dbReference>
<comment type="caution">
    <text evidence="10">The sequence shown here is derived from an EMBL/GenBank/DDBJ whole genome shotgun (WGS) entry which is preliminary data.</text>
</comment>
<dbReference type="EC" id="5.1.1.7" evidence="3 8"/>
<protein>
    <recommendedName>
        <fullName evidence="3 8">Diaminopimelate epimerase</fullName>
        <shortName evidence="8">DAP epimerase</shortName>
        <ecNumber evidence="3 8">5.1.1.7</ecNumber>
    </recommendedName>
    <alternativeName>
        <fullName evidence="8">PLP-independent amino acid racemase</fullName>
    </alternativeName>
</protein>
<feature type="binding site" evidence="8">
    <location>
        <begin position="76"/>
        <end position="77"/>
    </location>
    <ligand>
        <name>substrate</name>
    </ligand>
</feature>
<comment type="subcellular location">
    <subcellularLocation>
        <location evidence="8">Cytoplasm</location>
    </subcellularLocation>
</comment>
<evidence type="ECO:0000313" key="10">
    <source>
        <dbReference type="EMBL" id="MFC3097884.1"/>
    </source>
</evidence>
<feature type="binding site" evidence="8">
    <location>
        <position position="150"/>
    </location>
    <ligand>
        <name>substrate</name>
    </ligand>
</feature>
<evidence type="ECO:0000256" key="3">
    <source>
        <dbReference type="ARBA" id="ARBA00013080"/>
    </source>
</evidence>
<evidence type="ECO:0000256" key="7">
    <source>
        <dbReference type="ARBA" id="ARBA00051712"/>
    </source>
</evidence>
<feature type="active site" evidence="9">
    <location>
        <position position="75"/>
    </location>
</feature>
<feature type="binding site" evidence="8">
    <location>
        <position position="66"/>
    </location>
    <ligand>
        <name>substrate</name>
    </ligand>
</feature>
<comment type="catalytic activity">
    <reaction evidence="7 8">
        <text>(2S,6S)-2,6-diaminopimelate = meso-2,6-diaminopimelate</text>
        <dbReference type="Rhea" id="RHEA:15393"/>
        <dbReference type="ChEBI" id="CHEBI:57609"/>
        <dbReference type="ChEBI" id="CHEBI:57791"/>
        <dbReference type="EC" id="5.1.1.7"/>
    </reaction>
</comment>
<dbReference type="HAMAP" id="MF_00197">
    <property type="entry name" value="DAP_epimerase"/>
    <property type="match status" value="1"/>
</dbReference>
<dbReference type="InterPro" id="IPR018510">
    <property type="entry name" value="DAP_epimerase_AS"/>
</dbReference>
<proteinExistence type="inferred from homology"/>
<comment type="subunit">
    <text evidence="8">Homodimer.</text>
</comment>
<keyword evidence="4 8" id="KW-0028">Amino-acid biosynthesis</keyword>
<feature type="site" description="Could be important to modulate the pK values of the two catalytic cysteine residues" evidence="8">
    <location>
        <position position="152"/>
    </location>
</feature>
<sequence length="270" mass="28553">MRVDFTKMHGLGNDFVVLDARSKPLPGPITPRVAAALAHRHTGIGCDQLILLEPSATADFAMRIFNADGGEVEACGNATRAVGLLAGGPARIATVAGILETQASPGGISVDMGEPRFEWDAIPLAYALDTLSLPVGWETLETPAAVNVGNPHAVFFVPDCDAVDLERLGPLIEHDPLFPARVNVNVATVIDARHIRLRVWERGVGLTLACGTGACATAIAAMRRKLVEREVEVQLPGGALTIGWGADNRIAMTGPATESFRGSFEWADFA</sequence>
<evidence type="ECO:0000256" key="9">
    <source>
        <dbReference type="PROSITE-ProRule" id="PRU10125"/>
    </source>
</evidence>
<dbReference type="NCBIfam" id="TIGR00652">
    <property type="entry name" value="DapF"/>
    <property type="match status" value="1"/>
</dbReference>
<evidence type="ECO:0000256" key="8">
    <source>
        <dbReference type="HAMAP-Rule" id="MF_00197"/>
    </source>
</evidence>